<dbReference type="AlphaFoldDB" id="A0A2A6RLT7"/>
<comment type="pathway">
    <text evidence="1">Cell wall biogenesis; cell wall polysaccharide biosynthesis.</text>
</comment>
<keyword evidence="3" id="KW-0328">Glycosyltransferase</keyword>
<dbReference type="EMBL" id="NQWI01000016">
    <property type="protein sequence ID" value="PDW04064.1"/>
    <property type="molecule type" value="Genomic_DNA"/>
</dbReference>
<sequence length="336" mass="36954">MKCAVLVLAWNGGDALQACLERVLALEPAADQVMVVDNASHDGSADRVAHHFPTVTLVRNEANLGFSGGMNVGLRALMAQSDPPDAILLLNQDTLVDVGWLGALGNALHKNPALGAVGCKIRYPDGTIQHAGVYLEEPRAIVQHVGWHQADDGRFDQPAEMPFVTGAALALRRSVLEHVGLFDAGYAPAYFEDTDLLWRIGRAGYRVGYEPRATLVHHESLSLPDPLARSALYNRGRLRFVLKSYPLEVLTGPFAEAEQRFIQQHARYAEGRVLRWAYNETLANLAELVATRRTLEPDLHATALPLIHKLLCDMRQALAHALYHQAQDTVTTMRAL</sequence>
<dbReference type="CDD" id="cd04186">
    <property type="entry name" value="GT_2_like_c"/>
    <property type="match status" value="1"/>
</dbReference>
<feature type="domain" description="Glycosyltransferase 2-like" evidence="5">
    <location>
        <begin position="5"/>
        <end position="179"/>
    </location>
</feature>
<dbReference type="Gene3D" id="3.90.550.10">
    <property type="entry name" value="Spore Coat Polysaccharide Biosynthesis Protein SpsA, Chain A"/>
    <property type="match status" value="1"/>
</dbReference>
<comment type="caution">
    <text evidence="6">The sequence shown here is derived from an EMBL/GenBank/DDBJ whole genome shotgun (WGS) entry which is preliminary data.</text>
</comment>
<evidence type="ECO:0000256" key="1">
    <source>
        <dbReference type="ARBA" id="ARBA00004776"/>
    </source>
</evidence>
<evidence type="ECO:0000256" key="4">
    <source>
        <dbReference type="ARBA" id="ARBA00022679"/>
    </source>
</evidence>
<dbReference type="OrthoDB" id="9807209at2"/>
<dbReference type="PANTHER" id="PTHR43179">
    <property type="entry name" value="RHAMNOSYLTRANSFERASE WBBL"/>
    <property type="match status" value="1"/>
</dbReference>
<evidence type="ECO:0000259" key="5">
    <source>
        <dbReference type="Pfam" id="PF00535"/>
    </source>
</evidence>
<dbReference type="InterPro" id="IPR029044">
    <property type="entry name" value="Nucleotide-diphossugar_trans"/>
</dbReference>
<keyword evidence="4" id="KW-0808">Transferase</keyword>
<gene>
    <name evidence="6" type="ORF">CJ255_05695</name>
</gene>
<evidence type="ECO:0000256" key="2">
    <source>
        <dbReference type="ARBA" id="ARBA00006739"/>
    </source>
</evidence>
<dbReference type="GO" id="GO:0016757">
    <property type="term" value="F:glycosyltransferase activity"/>
    <property type="evidence" value="ECO:0007669"/>
    <property type="project" value="UniProtKB-KW"/>
</dbReference>
<evidence type="ECO:0000313" key="6">
    <source>
        <dbReference type="EMBL" id="PDW04064.1"/>
    </source>
</evidence>
<comment type="similarity">
    <text evidence="2">Belongs to the glycosyltransferase 2 family.</text>
</comment>
<accession>A0A2A6RLT7</accession>
<dbReference type="SUPFAM" id="SSF53448">
    <property type="entry name" value="Nucleotide-diphospho-sugar transferases"/>
    <property type="match status" value="1"/>
</dbReference>
<dbReference type="Proteomes" id="UP000220527">
    <property type="component" value="Unassembled WGS sequence"/>
</dbReference>
<dbReference type="InterPro" id="IPR001173">
    <property type="entry name" value="Glyco_trans_2-like"/>
</dbReference>
<organism evidence="6 7">
    <name type="scientific">Candidatus Viridilinea mediisalina</name>
    <dbReference type="NCBI Taxonomy" id="2024553"/>
    <lineage>
        <taxon>Bacteria</taxon>
        <taxon>Bacillati</taxon>
        <taxon>Chloroflexota</taxon>
        <taxon>Chloroflexia</taxon>
        <taxon>Chloroflexales</taxon>
        <taxon>Chloroflexineae</taxon>
        <taxon>Oscillochloridaceae</taxon>
        <taxon>Candidatus Viridilinea</taxon>
    </lineage>
</organism>
<protein>
    <recommendedName>
        <fullName evidence="5">Glycosyltransferase 2-like domain-containing protein</fullName>
    </recommendedName>
</protein>
<keyword evidence="7" id="KW-1185">Reference proteome</keyword>
<reference evidence="7" key="1">
    <citation type="submission" date="2017-08" db="EMBL/GenBank/DDBJ databases">
        <authorList>
            <person name="Grouzdev D.S."/>
            <person name="Gaisin V.A."/>
            <person name="Rysina M.S."/>
            <person name="Gorlenko V.M."/>
        </authorList>
    </citation>
    <scope>NUCLEOTIDE SEQUENCE [LARGE SCALE GENOMIC DNA]</scope>
    <source>
        <strain evidence="7">Kir15-3F</strain>
    </source>
</reference>
<evidence type="ECO:0000313" key="7">
    <source>
        <dbReference type="Proteomes" id="UP000220527"/>
    </source>
</evidence>
<dbReference type="PANTHER" id="PTHR43179:SF12">
    <property type="entry name" value="GALACTOFURANOSYLTRANSFERASE GLFT2"/>
    <property type="match status" value="1"/>
</dbReference>
<dbReference type="Pfam" id="PF00535">
    <property type="entry name" value="Glycos_transf_2"/>
    <property type="match status" value="1"/>
</dbReference>
<evidence type="ECO:0000256" key="3">
    <source>
        <dbReference type="ARBA" id="ARBA00022676"/>
    </source>
</evidence>
<name>A0A2A6RLT7_9CHLR</name>
<dbReference type="RefSeq" id="WP_097643127.1">
    <property type="nucleotide sequence ID" value="NZ_NQWI01000016.1"/>
</dbReference>
<proteinExistence type="inferred from homology"/>